<reference evidence="2 3" key="1">
    <citation type="submission" date="2019-11" db="EMBL/GenBank/DDBJ databases">
        <authorList>
            <person name="Li X.-J."/>
            <person name="Feng X.-M."/>
        </authorList>
    </citation>
    <scope>NUCLEOTIDE SEQUENCE [LARGE SCALE GENOMIC DNA]</scope>
    <source>
        <strain evidence="2 3">XMNu-373</strain>
    </source>
</reference>
<dbReference type="PANTHER" id="PTHR34203:SF15">
    <property type="entry name" value="SLL1173 PROTEIN"/>
    <property type="match status" value="1"/>
</dbReference>
<sequence>MVVSDGMADDVTDYHKSEIGRRHSWHGMKALVKRILSWRVPHYLVRVAATLAGGRIRRERLPAPAHVKSVEARMAGVSFVMNRPDRCIIAKELYWGRGVRPRSEDQLALDVFATVARDSKLVLDLGAYTGIFSLLAARASEDADVHAFEVLPEVAKAALDNVVANDLLTRITIHTEGVGKDGDSACLETGTGGSALPDFYSTEFYFEKGVHVPIRSLDSIFEAFPESARGAKTAMKIDVEGTEDVVLQHAQVFLAANRPDIVCEVLPGRANTAGVEAALRPHGYRFFRFGEQALTEHEDLIAQEPFRDWLFTTKTADELRAVGVSVNE</sequence>
<dbReference type="InterPro" id="IPR006342">
    <property type="entry name" value="FkbM_mtfrase"/>
</dbReference>
<evidence type="ECO:0000259" key="1">
    <source>
        <dbReference type="Pfam" id="PF05050"/>
    </source>
</evidence>
<keyword evidence="3" id="KW-1185">Reference proteome</keyword>
<evidence type="ECO:0000313" key="2">
    <source>
        <dbReference type="EMBL" id="NDL57811.1"/>
    </source>
</evidence>
<dbReference type="PANTHER" id="PTHR34203">
    <property type="entry name" value="METHYLTRANSFERASE, FKBM FAMILY PROTEIN"/>
    <property type="match status" value="1"/>
</dbReference>
<accession>A0A7K3M3B0</accession>
<dbReference type="Proteomes" id="UP000460435">
    <property type="component" value="Unassembled WGS sequence"/>
</dbReference>
<dbReference type="EMBL" id="WLZY01000003">
    <property type="protein sequence ID" value="NDL57811.1"/>
    <property type="molecule type" value="Genomic_DNA"/>
</dbReference>
<organism evidence="2 3">
    <name type="scientific">Phytoactinopolyspora mesophila</name>
    <dbReference type="NCBI Taxonomy" id="2650750"/>
    <lineage>
        <taxon>Bacteria</taxon>
        <taxon>Bacillati</taxon>
        <taxon>Actinomycetota</taxon>
        <taxon>Actinomycetes</taxon>
        <taxon>Jiangellales</taxon>
        <taxon>Jiangellaceae</taxon>
        <taxon>Phytoactinopolyspora</taxon>
    </lineage>
</organism>
<dbReference type="InterPro" id="IPR052514">
    <property type="entry name" value="SAM-dependent_MTase"/>
</dbReference>
<proteinExistence type="predicted"/>
<dbReference type="Gene3D" id="3.40.50.150">
    <property type="entry name" value="Vaccinia Virus protein VP39"/>
    <property type="match status" value="1"/>
</dbReference>
<dbReference type="Pfam" id="PF05050">
    <property type="entry name" value="Methyltransf_21"/>
    <property type="match status" value="1"/>
</dbReference>
<evidence type="ECO:0000313" key="3">
    <source>
        <dbReference type="Proteomes" id="UP000460435"/>
    </source>
</evidence>
<comment type="caution">
    <text evidence="2">The sequence shown here is derived from an EMBL/GenBank/DDBJ whole genome shotgun (WGS) entry which is preliminary data.</text>
</comment>
<protein>
    <submittedName>
        <fullName evidence="2">FkbM family methyltransferase</fullName>
    </submittedName>
</protein>
<dbReference type="NCBIfam" id="TIGR01444">
    <property type="entry name" value="fkbM_fam"/>
    <property type="match status" value="1"/>
</dbReference>
<keyword evidence="2" id="KW-0808">Transferase</keyword>
<dbReference type="CDD" id="cd02440">
    <property type="entry name" value="AdoMet_MTases"/>
    <property type="match status" value="1"/>
</dbReference>
<dbReference type="AlphaFoldDB" id="A0A7K3M3B0"/>
<gene>
    <name evidence="2" type="ORF">F7O44_12060</name>
</gene>
<dbReference type="InterPro" id="IPR029063">
    <property type="entry name" value="SAM-dependent_MTases_sf"/>
</dbReference>
<dbReference type="GO" id="GO:0008168">
    <property type="term" value="F:methyltransferase activity"/>
    <property type="evidence" value="ECO:0007669"/>
    <property type="project" value="UniProtKB-KW"/>
</dbReference>
<feature type="domain" description="Methyltransferase FkbM" evidence="1">
    <location>
        <begin position="124"/>
        <end position="286"/>
    </location>
</feature>
<dbReference type="GO" id="GO:0032259">
    <property type="term" value="P:methylation"/>
    <property type="evidence" value="ECO:0007669"/>
    <property type="project" value="UniProtKB-KW"/>
</dbReference>
<keyword evidence="2" id="KW-0489">Methyltransferase</keyword>
<name>A0A7K3M3B0_9ACTN</name>
<dbReference type="SUPFAM" id="SSF53335">
    <property type="entry name" value="S-adenosyl-L-methionine-dependent methyltransferases"/>
    <property type="match status" value="1"/>
</dbReference>